<keyword evidence="1" id="KW-1133">Transmembrane helix</keyword>
<feature type="transmembrane region" description="Helical" evidence="1">
    <location>
        <begin position="212"/>
        <end position="228"/>
    </location>
</feature>
<evidence type="ECO:0008006" key="4">
    <source>
        <dbReference type="Google" id="ProtNLM"/>
    </source>
</evidence>
<keyword evidence="1" id="KW-0472">Membrane</keyword>
<comment type="caution">
    <text evidence="2">The sequence shown here is derived from an EMBL/GenBank/DDBJ whole genome shotgun (WGS) entry which is preliminary data.</text>
</comment>
<name>A0A0F5YHX2_9CYAN</name>
<dbReference type="EMBL" id="LATL02000157">
    <property type="protein sequence ID" value="KKD38242.1"/>
    <property type="molecule type" value="Genomic_DNA"/>
</dbReference>
<feature type="transmembrane region" description="Helical" evidence="1">
    <location>
        <begin position="156"/>
        <end position="173"/>
    </location>
</feature>
<evidence type="ECO:0000256" key="1">
    <source>
        <dbReference type="SAM" id="Phobius"/>
    </source>
</evidence>
<feature type="transmembrane region" description="Helical" evidence="1">
    <location>
        <begin position="93"/>
        <end position="110"/>
    </location>
</feature>
<dbReference type="PANTHER" id="PTHR33802:SF1">
    <property type="entry name" value="XK-RELATED PROTEIN"/>
    <property type="match status" value="1"/>
</dbReference>
<sequence>MNSNSLSFNRDLFRQWLTFIAILTAFGVNVFSNIVPLNGLTIGEISNSLFAGVKIIPANYAFAIWGLIYLGLFSLGIYQLLPSQRDNHRLKNMGYFLVMACVAQTFWVWVFLSRLFLASLIAMIGILLALIAAYLELNIGKERVPERERWFVNAPISIYLAWITVATIVNVAICLESLNWNGWGIPPEVWTVLLLIVAGVVAVLMRIKHQETAFPLVFLWAIIAIAIRQFNEPLIVLTALAVSLTISLVGLGSTVSSHSPTQQKESPVTSKQ</sequence>
<feature type="transmembrane region" description="Helical" evidence="1">
    <location>
        <begin position="12"/>
        <end position="35"/>
    </location>
</feature>
<feature type="transmembrane region" description="Helical" evidence="1">
    <location>
        <begin position="55"/>
        <end position="81"/>
    </location>
</feature>
<evidence type="ECO:0000313" key="2">
    <source>
        <dbReference type="EMBL" id="KKD38242.1"/>
    </source>
</evidence>
<reference evidence="2 3" key="1">
    <citation type="submission" date="2015-06" db="EMBL/GenBank/DDBJ databases">
        <title>Draft genome assembly of filamentous brackish cyanobacterium Limnoraphis robusta strain CS-951.</title>
        <authorList>
            <person name="Willis A."/>
            <person name="Parks M."/>
            <person name="Burford M.A."/>
        </authorList>
    </citation>
    <scope>NUCLEOTIDE SEQUENCE [LARGE SCALE GENOMIC DNA]</scope>
    <source>
        <strain evidence="2 3">CS-951</strain>
    </source>
</reference>
<dbReference type="Proteomes" id="UP000033607">
    <property type="component" value="Unassembled WGS sequence"/>
</dbReference>
<gene>
    <name evidence="2" type="ORF">WN50_09950</name>
</gene>
<accession>A0A0F5YHX2</accession>
<evidence type="ECO:0000313" key="3">
    <source>
        <dbReference type="Proteomes" id="UP000033607"/>
    </source>
</evidence>
<dbReference type="RefSeq" id="WP_046278381.1">
    <property type="nucleotide sequence ID" value="NZ_LATL02000157.1"/>
</dbReference>
<dbReference type="PATRIC" id="fig|1637645.4.peg.3199"/>
<keyword evidence="1" id="KW-0812">Transmembrane</keyword>
<proteinExistence type="predicted"/>
<feature type="transmembrane region" description="Helical" evidence="1">
    <location>
        <begin position="116"/>
        <end position="135"/>
    </location>
</feature>
<dbReference type="AlphaFoldDB" id="A0A0F5YHX2"/>
<dbReference type="OrthoDB" id="5189031at2"/>
<feature type="transmembrane region" description="Helical" evidence="1">
    <location>
        <begin position="234"/>
        <end position="255"/>
    </location>
</feature>
<protein>
    <recommendedName>
        <fullName evidence="4">Tryptophan-rich sensory protein</fullName>
    </recommendedName>
</protein>
<organism evidence="2 3">
    <name type="scientific">Limnoraphis robusta CS-951</name>
    <dbReference type="NCBI Taxonomy" id="1637645"/>
    <lineage>
        <taxon>Bacteria</taxon>
        <taxon>Bacillati</taxon>
        <taxon>Cyanobacteriota</taxon>
        <taxon>Cyanophyceae</taxon>
        <taxon>Oscillatoriophycideae</taxon>
        <taxon>Oscillatoriales</taxon>
        <taxon>Sirenicapillariaceae</taxon>
        <taxon>Limnoraphis</taxon>
    </lineage>
</organism>
<dbReference type="PANTHER" id="PTHR33802">
    <property type="entry name" value="SI:CH211-161H7.5-RELATED"/>
    <property type="match status" value="1"/>
</dbReference>
<feature type="transmembrane region" description="Helical" evidence="1">
    <location>
        <begin position="185"/>
        <end position="205"/>
    </location>
</feature>